<keyword evidence="10" id="KW-1185">Reference proteome</keyword>
<evidence type="ECO:0000256" key="6">
    <source>
        <dbReference type="SAM" id="Phobius"/>
    </source>
</evidence>
<dbReference type="GO" id="GO:0004673">
    <property type="term" value="F:protein histidine kinase activity"/>
    <property type="evidence" value="ECO:0007669"/>
    <property type="project" value="UniProtKB-EC"/>
</dbReference>
<evidence type="ECO:0000256" key="3">
    <source>
        <dbReference type="ARBA" id="ARBA00022679"/>
    </source>
</evidence>
<keyword evidence="3" id="KW-0808">Transferase</keyword>
<comment type="caution">
    <text evidence="9">The sequence shown here is derived from an EMBL/GenBank/DDBJ whole genome shotgun (WGS) entry which is preliminary data.</text>
</comment>
<dbReference type="EC" id="2.7.13.3" evidence="2"/>
<feature type="domain" description="Response regulatory" evidence="8">
    <location>
        <begin position="699"/>
        <end position="813"/>
    </location>
</feature>
<evidence type="ECO:0000256" key="5">
    <source>
        <dbReference type="PROSITE-ProRule" id="PRU00169"/>
    </source>
</evidence>
<dbReference type="PROSITE" id="PS50109">
    <property type="entry name" value="HIS_KIN"/>
    <property type="match status" value="1"/>
</dbReference>
<evidence type="ECO:0000259" key="7">
    <source>
        <dbReference type="PROSITE" id="PS50109"/>
    </source>
</evidence>
<comment type="catalytic activity">
    <reaction evidence="1">
        <text>ATP + protein L-histidine = ADP + protein N-phospho-L-histidine.</text>
        <dbReference type="EC" id="2.7.13.3"/>
    </reaction>
</comment>
<dbReference type="AlphaFoldDB" id="A0A3S3UUH7"/>
<gene>
    <name evidence="9" type="ORF">EP867_11405</name>
</gene>
<feature type="transmembrane region" description="Helical" evidence="6">
    <location>
        <begin position="100"/>
        <end position="119"/>
    </location>
</feature>
<evidence type="ECO:0000256" key="1">
    <source>
        <dbReference type="ARBA" id="ARBA00000085"/>
    </source>
</evidence>
<evidence type="ECO:0000313" key="10">
    <source>
        <dbReference type="Proteomes" id="UP000287168"/>
    </source>
</evidence>
<dbReference type="SMART" id="SM00387">
    <property type="entry name" value="HATPase_c"/>
    <property type="match status" value="1"/>
</dbReference>
<accession>A0A3S3UUH7</accession>
<dbReference type="GO" id="GO:0007234">
    <property type="term" value="P:osmosensory signaling via phosphorelay pathway"/>
    <property type="evidence" value="ECO:0007669"/>
    <property type="project" value="TreeGrafter"/>
</dbReference>
<evidence type="ECO:0000313" key="9">
    <source>
        <dbReference type="EMBL" id="RWY40606.1"/>
    </source>
</evidence>
<evidence type="ECO:0000259" key="8">
    <source>
        <dbReference type="PROSITE" id="PS50110"/>
    </source>
</evidence>
<sequence length="848" mass="91010">MQKQLKTAAPGGAHGLALWLLTLAALPLLGLVLAGRLTDLPARPELLVIVTSACAHGVLLALLRSRREGDGPRLIAGSALGLLFLLGTGSFLRIGGVPELPVIPTVVAWFAGAVLMLFLQAMARGMPEIGDQGGSMNVKVIGAVMGIVILTAGFWVVGGMADLMERRLPGLGLLGLCAGLSLFPLAAAGPARRALGRIHREGMGRGAQALIIPIGLPVLLLSVQALPDISFLSPGSLAVLALLGAAVLLLLLGNSPVPDMAAALILPAAAPLAVACLIPAQMPVRAMAVVLLMANLAALFMRERVKPEGEPRAIGLPQPKILVALQERLNILVLRVNFDTGSVHFPYGGGEPFGGGYSLPLTDFLRLTEMKVALELMQKLQRGEQPSDFPMRFRLRAPGTPGEARQEWTRQLFSVRVLENRYPQCWMVLERQSQEADVQRERAEQSELLLYSALSRKERLRIAVARDLRAPVSVLQEEVEHLDAGRPWADSARAIALSLRLLSDSLDQLRSGAGTSRGLTGTGPYDIGEMLGWLSETFASQAKYAGVALHFVPARQGDLRLHGDHGRVFLALCRLIDNAIAHARATEISVSGFLTRGQGQEATVTWLVRDNGVGIDQLRQASLFEPFGLISGGIDGQARLGLFAVRRSLRQLGGDVVLEEPSPDRDGSCFIVTHPARVLHISEREEEPAGTPPLMPMRRALLLEDDPVAAEVLSARLGALFGRVDVLEDRDALVTRLRTERPDVLFIGRGTGSIGQGDLIRALRREDPALPVIGVVSPAMPELRDAMEQGGATRVLTKPVGLTQLRDLVIDLFASGAVEPEVLHLADEQEEAEMKSFLDDFQRVIGQG</sequence>
<feature type="domain" description="Histidine kinase" evidence="7">
    <location>
        <begin position="463"/>
        <end position="678"/>
    </location>
</feature>
<reference evidence="9 10" key="1">
    <citation type="journal article" date="2015" name="Int. J. Syst. Evol. Microbiol.">
        <title>Gemmobacter intermedius sp. nov., isolated from a white stork (Ciconia ciconia).</title>
        <authorList>
            <person name="Kampfer P."/>
            <person name="Jerzak L."/>
            <person name="Wilharm G."/>
            <person name="Golke J."/>
            <person name="Busse H.J."/>
            <person name="Glaeser S.P."/>
        </authorList>
    </citation>
    <scope>NUCLEOTIDE SEQUENCE [LARGE SCALE GENOMIC DNA]</scope>
    <source>
        <strain evidence="9 10">119/4</strain>
    </source>
</reference>
<feature type="transmembrane region" description="Helical" evidence="6">
    <location>
        <begin position="140"/>
        <end position="158"/>
    </location>
</feature>
<evidence type="ECO:0000256" key="2">
    <source>
        <dbReference type="ARBA" id="ARBA00012438"/>
    </source>
</evidence>
<dbReference type="SUPFAM" id="SSF55874">
    <property type="entry name" value="ATPase domain of HSP90 chaperone/DNA topoisomerase II/histidine kinase"/>
    <property type="match status" value="1"/>
</dbReference>
<dbReference type="PANTHER" id="PTHR42878:SF14">
    <property type="entry name" value="OSMOLARITY TWO-COMPONENT SYSTEM PROTEIN SSK1"/>
    <property type="match status" value="1"/>
</dbReference>
<dbReference type="Pfam" id="PF00072">
    <property type="entry name" value="Response_reg"/>
    <property type="match status" value="1"/>
</dbReference>
<evidence type="ECO:0000256" key="4">
    <source>
        <dbReference type="ARBA" id="ARBA00022777"/>
    </source>
</evidence>
<dbReference type="InterPro" id="IPR036890">
    <property type="entry name" value="HATPase_C_sf"/>
</dbReference>
<dbReference type="GO" id="GO:0030295">
    <property type="term" value="F:protein kinase activator activity"/>
    <property type="evidence" value="ECO:0007669"/>
    <property type="project" value="TreeGrafter"/>
</dbReference>
<name>A0A3S3UUH7_9RHOB</name>
<dbReference type="OrthoDB" id="9795133at2"/>
<keyword evidence="6" id="KW-0812">Transmembrane</keyword>
<dbReference type="SUPFAM" id="SSF52172">
    <property type="entry name" value="CheY-like"/>
    <property type="match status" value="1"/>
</dbReference>
<dbReference type="Pfam" id="PF02518">
    <property type="entry name" value="HATPase_c"/>
    <property type="match status" value="1"/>
</dbReference>
<dbReference type="InterPro" id="IPR001789">
    <property type="entry name" value="Sig_transdc_resp-reg_receiver"/>
</dbReference>
<keyword evidence="6" id="KW-1133">Transmembrane helix</keyword>
<keyword evidence="4 9" id="KW-0418">Kinase</keyword>
<dbReference type="SMART" id="SM00448">
    <property type="entry name" value="REC"/>
    <property type="match status" value="1"/>
</dbReference>
<dbReference type="Proteomes" id="UP000287168">
    <property type="component" value="Unassembled WGS sequence"/>
</dbReference>
<dbReference type="InterPro" id="IPR003594">
    <property type="entry name" value="HATPase_dom"/>
</dbReference>
<dbReference type="EMBL" id="SBLC01000014">
    <property type="protein sequence ID" value="RWY40606.1"/>
    <property type="molecule type" value="Genomic_DNA"/>
</dbReference>
<dbReference type="InterPro" id="IPR050351">
    <property type="entry name" value="BphY/WalK/GraS-like"/>
</dbReference>
<keyword evidence="6" id="KW-0472">Membrane</keyword>
<feature type="transmembrane region" description="Helical" evidence="6">
    <location>
        <begin position="74"/>
        <end position="94"/>
    </location>
</feature>
<dbReference type="Gene3D" id="3.40.50.2300">
    <property type="match status" value="1"/>
</dbReference>
<comment type="caution">
    <text evidence="5">Lacks conserved residue(s) required for the propagation of feature annotation.</text>
</comment>
<dbReference type="PROSITE" id="PS50110">
    <property type="entry name" value="RESPONSE_REGULATORY"/>
    <property type="match status" value="1"/>
</dbReference>
<dbReference type="InterPro" id="IPR005467">
    <property type="entry name" value="His_kinase_dom"/>
</dbReference>
<feature type="transmembrane region" description="Helical" evidence="6">
    <location>
        <begin position="44"/>
        <end position="62"/>
    </location>
</feature>
<feature type="transmembrane region" description="Helical" evidence="6">
    <location>
        <begin position="260"/>
        <end position="280"/>
    </location>
</feature>
<protein>
    <recommendedName>
        <fullName evidence="2">histidine kinase</fullName>
        <ecNumber evidence="2">2.7.13.3</ecNumber>
    </recommendedName>
</protein>
<organism evidence="9 10">
    <name type="scientific">Falsigemmobacter intermedius</name>
    <dbReference type="NCBI Taxonomy" id="1553448"/>
    <lineage>
        <taxon>Bacteria</taxon>
        <taxon>Pseudomonadati</taxon>
        <taxon>Pseudomonadota</taxon>
        <taxon>Alphaproteobacteria</taxon>
        <taxon>Rhodobacterales</taxon>
        <taxon>Paracoccaceae</taxon>
        <taxon>Falsigemmobacter</taxon>
    </lineage>
</organism>
<dbReference type="PANTHER" id="PTHR42878">
    <property type="entry name" value="TWO-COMPONENT HISTIDINE KINASE"/>
    <property type="match status" value="1"/>
</dbReference>
<feature type="transmembrane region" description="Helical" evidence="6">
    <location>
        <begin position="209"/>
        <end position="226"/>
    </location>
</feature>
<dbReference type="GO" id="GO:0000156">
    <property type="term" value="F:phosphorelay response regulator activity"/>
    <property type="evidence" value="ECO:0007669"/>
    <property type="project" value="TreeGrafter"/>
</dbReference>
<dbReference type="InterPro" id="IPR011006">
    <property type="entry name" value="CheY-like_superfamily"/>
</dbReference>
<feature type="transmembrane region" description="Helical" evidence="6">
    <location>
        <begin position="232"/>
        <end position="253"/>
    </location>
</feature>
<dbReference type="Gene3D" id="3.30.565.10">
    <property type="entry name" value="Histidine kinase-like ATPase, C-terminal domain"/>
    <property type="match status" value="1"/>
</dbReference>
<proteinExistence type="predicted"/>
<feature type="transmembrane region" description="Helical" evidence="6">
    <location>
        <begin position="170"/>
        <end position="188"/>
    </location>
</feature>